<dbReference type="STRING" id="1460663.A0A177CB85"/>
<gene>
    <name evidence="3" type="ORF">CC84DRAFT_1178005</name>
</gene>
<dbReference type="PANTHER" id="PTHR43194:SF2">
    <property type="entry name" value="PEROXISOMAL MEMBRANE PROTEIN LPX1"/>
    <property type="match status" value="1"/>
</dbReference>
<dbReference type="EMBL" id="KV441554">
    <property type="protein sequence ID" value="OAG04109.1"/>
    <property type="molecule type" value="Genomic_DNA"/>
</dbReference>
<accession>A0A177CB85</accession>
<dbReference type="InterPro" id="IPR050228">
    <property type="entry name" value="Carboxylesterase_BioH"/>
</dbReference>
<keyword evidence="3" id="KW-0378">Hydrolase</keyword>
<feature type="region of interest" description="Disordered" evidence="1">
    <location>
        <begin position="1"/>
        <end position="27"/>
    </location>
</feature>
<feature type="domain" description="AB hydrolase-1" evidence="2">
    <location>
        <begin position="73"/>
        <end position="187"/>
    </location>
</feature>
<dbReference type="AlphaFoldDB" id="A0A177CB85"/>
<dbReference type="OrthoDB" id="408373at2759"/>
<dbReference type="InParanoid" id="A0A177CB85"/>
<dbReference type="SUPFAM" id="SSF53474">
    <property type="entry name" value="alpha/beta-Hydrolases"/>
    <property type="match status" value="1"/>
</dbReference>
<name>A0A177CB85_9PLEO</name>
<protein>
    <submittedName>
        <fullName evidence="3">Alpha/beta-hydrolase</fullName>
    </submittedName>
</protein>
<sequence>MSITTETLVLPRPGQERVEEKPPIPGPTESAFTDTFGALLPPAKYLYTANGRAAYYEILPTAPGNGFTTLDRVLLIHGVQTPALGLFPLVRALQKVFPQTHFVLFDHWGHGLSDTPYRPHDQRLFHGLIDALLDQLNWPTVHLIGYSFGGALSPAYVAAHSAKVKSFILVAPAGLMRLSDLSPEEQGHMRGDGNETAAQEWVHSWLEGGKLVVPGDWEERVAEGQVVAPAVKRWQLQKHAGHAASVVGIIRDGGVFNNYDAFSEASRTGIPSLAILGELDDIVNEQTLRDVGITNVEVVSGAGHGVVRDNVPEVATAITAFWHQISPDGK</sequence>
<evidence type="ECO:0000259" key="2">
    <source>
        <dbReference type="Pfam" id="PF00561"/>
    </source>
</evidence>
<keyword evidence="4" id="KW-1185">Reference proteome</keyword>
<dbReference type="PANTHER" id="PTHR43194">
    <property type="entry name" value="HYDROLASE ALPHA/BETA FOLD FAMILY"/>
    <property type="match status" value="1"/>
</dbReference>
<dbReference type="GeneID" id="28763799"/>
<reference evidence="3 4" key="1">
    <citation type="submission" date="2016-05" db="EMBL/GenBank/DDBJ databases">
        <title>Comparative analysis of secretome profiles of manganese(II)-oxidizing ascomycete fungi.</title>
        <authorList>
            <consortium name="DOE Joint Genome Institute"/>
            <person name="Zeiner C.A."/>
            <person name="Purvine S.O."/>
            <person name="Zink E.M."/>
            <person name="Wu S."/>
            <person name="Pasa-Tolic L."/>
            <person name="Chaput D.L."/>
            <person name="Haridas S."/>
            <person name="Grigoriev I.V."/>
            <person name="Santelli C.M."/>
            <person name="Hansel C.M."/>
        </authorList>
    </citation>
    <scope>NUCLEOTIDE SEQUENCE [LARGE SCALE GENOMIC DNA]</scope>
    <source>
        <strain evidence="3 4">AP3s5-JAC2a</strain>
    </source>
</reference>
<dbReference type="InterPro" id="IPR000073">
    <property type="entry name" value="AB_hydrolase_1"/>
</dbReference>
<organism evidence="3 4">
    <name type="scientific">Paraphaeosphaeria sporulosa</name>
    <dbReference type="NCBI Taxonomy" id="1460663"/>
    <lineage>
        <taxon>Eukaryota</taxon>
        <taxon>Fungi</taxon>
        <taxon>Dikarya</taxon>
        <taxon>Ascomycota</taxon>
        <taxon>Pezizomycotina</taxon>
        <taxon>Dothideomycetes</taxon>
        <taxon>Pleosporomycetidae</taxon>
        <taxon>Pleosporales</taxon>
        <taxon>Massarineae</taxon>
        <taxon>Didymosphaeriaceae</taxon>
        <taxon>Paraphaeosphaeria</taxon>
    </lineage>
</organism>
<dbReference type="GO" id="GO:0016787">
    <property type="term" value="F:hydrolase activity"/>
    <property type="evidence" value="ECO:0007669"/>
    <property type="project" value="UniProtKB-KW"/>
</dbReference>
<dbReference type="Gene3D" id="3.40.50.1820">
    <property type="entry name" value="alpha/beta hydrolase"/>
    <property type="match status" value="1"/>
</dbReference>
<dbReference type="RefSeq" id="XP_018034474.1">
    <property type="nucleotide sequence ID" value="XM_018180313.1"/>
</dbReference>
<dbReference type="InterPro" id="IPR029058">
    <property type="entry name" value="AB_hydrolase_fold"/>
</dbReference>
<evidence type="ECO:0000313" key="4">
    <source>
        <dbReference type="Proteomes" id="UP000077069"/>
    </source>
</evidence>
<dbReference type="Pfam" id="PF00561">
    <property type="entry name" value="Abhydrolase_1"/>
    <property type="match status" value="1"/>
</dbReference>
<evidence type="ECO:0000313" key="3">
    <source>
        <dbReference type="EMBL" id="OAG04109.1"/>
    </source>
</evidence>
<dbReference type="Proteomes" id="UP000077069">
    <property type="component" value="Unassembled WGS sequence"/>
</dbReference>
<evidence type="ECO:0000256" key="1">
    <source>
        <dbReference type="SAM" id="MobiDB-lite"/>
    </source>
</evidence>
<proteinExistence type="predicted"/>